<evidence type="ECO:0000256" key="5">
    <source>
        <dbReference type="HAMAP-Rule" id="MF_00978"/>
    </source>
</evidence>
<dbReference type="InterPro" id="IPR036390">
    <property type="entry name" value="WH_DNA-bd_sf"/>
</dbReference>
<sequence length="330" mass="36546">MDKSLRTSIRQQLIEALSGAGGEFLSGQTLAEIIGCSRTAIWKHIEELRKDGFVLEAVRNKGYRIVSTPEDITENDILFGLETDKFGRNIHYYESLGSTQKAAHQLAYDGAPEGTLVITEEQTSGRGRLGREWYSLSGKGIWMSLIVRPDLPPQQAPQFTLVTAVAIARAIEEITGITPEIKWPNDVLINGKKVVGILTELQAESDKISSLIIGIGMNANHEPDDFPPAVEQTATSLFIEKGEKIPRARLIQAFLKNFERYYSIYVTEGFRPIRILWESYAVSIGKRVKATTVTGVIAGRAIGITDEGVLRIEDDEGVIHNIYSADIQQT</sequence>
<dbReference type="HAMAP" id="MF_00978">
    <property type="entry name" value="Bifunct_BirA"/>
    <property type="match status" value="1"/>
</dbReference>
<evidence type="ECO:0000256" key="3">
    <source>
        <dbReference type="ARBA" id="ARBA00022840"/>
    </source>
</evidence>
<dbReference type="Gene3D" id="3.30.930.10">
    <property type="entry name" value="Bira Bifunctional Protein, Domain 2"/>
    <property type="match status" value="1"/>
</dbReference>
<organism evidence="7 8">
    <name type="scientific">Siminovitchia terrae</name>
    <name type="common">Bacillus terrae</name>
    <dbReference type="NCBI Taxonomy" id="1914933"/>
    <lineage>
        <taxon>Bacteria</taxon>
        <taxon>Bacillati</taxon>
        <taxon>Bacillota</taxon>
        <taxon>Bacilli</taxon>
        <taxon>Bacillales</taxon>
        <taxon>Bacillaceae</taxon>
        <taxon>Siminovitchia</taxon>
    </lineage>
</organism>
<accession>A0A429X4C8</accession>
<dbReference type="InterPro" id="IPR030855">
    <property type="entry name" value="Bifunct_BirA"/>
</dbReference>
<dbReference type="SUPFAM" id="SSF46785">
    <property type="entry name" value="Winged helix' DNA-binding domain"/>
    <property type="match status" value="1"/>
</dbReference>
<keyword evidence="5" id="KW-0805">Transcription regulation</keyword>
<dbReference type="SUPFAM" id="SSF55681">
    <property type="entry name" value="Class II aaRS and biotin synthetases"/>
    <property type="match status" value="1"/>
</dbReference>
<dbReference type="InterPro" id="IPR045864">
    <property type="entry name" value="aa-tRNA-synth_II/BPL/LPL"/>
</dbReference>
<reference evidence="7 8" key="1">
    <citation type="submission" date="2018-12" db="EMBL/GenBank/DDBJ databases">
        <authorList>
            <person name="Sun L."/>
            <person name="Chen Z."/>
        </authorList>
    </citation>
    <scope>NUCLEOTIDE SEQUENCE [LARGE SCALE GENOMIC DNA]</scope>
    <source>
        <strain evidence="7 8">LMG 29736</strain>
    </source>
</reference>
<evidence type="ECO:0000256" key="2">
    <source>
        <dbReference type="ARBA" id="ARBA00022741"/>
    </source>
</evidence>
<dbReference type="PANTHER" id="PTHR12835">
    <property type="entry name" value="BIOTIN PROTEIN LIGASE"/>
    <property type="match status" value="1"/>
</dbReference>
<feature type="binding site" evidence="5">
    <location>
        <position position="193"/>
    </location>
    <ligand>
        <name>biotin</name>
        <dbReference type="ChEBI" id="CHEBI:57586"/>
    </ligand>
</feature>
<dbReference type="OrthoDB" id="9807064at2"/>
<dbReference type="InterPro" id="IPR013196">
    <property type="entry name" value="HTH_11"/>
</dbReference>
<keyword evidence="5" id="KW-0238">DNA-binding</keyword>
<feature type="domain" description="BPL/LPL catalytic" evidence="6">
    <location>
        <begin position="78"/>
        <end position="266"/>
    </location>
</feature>
<proteinExistence type="inferred from homology"/>
<dbReference type="Gene3D" id="2.30.30.100">
    <property type="match status" value="1"/>
</dbReference>
<keyword evidence="3 5" id="KW-0067">ATP-binding</keyword>
<comment type="similarity">
    <text evidence="5">Belongs to the biotin--protein ligase family.</text>
</comment>
<dbReference type="InterPro" id="IPR004408">
    <property type="entry name" value="Biotin_CoA_COase_ligase"/>
</dbReference>
<feature type="DNA-binding region" description="H-T-H motif" evidence="5">
    <location>
        <begin position="27"/>
        <end position="46"/>
    </location>
</feature>
<dbReference type="SUPFAM" id="SSF50037">
    <property type="entry name" value="C-terminal domain of transcriptional repressors"/>
    <property type="match status" value="1"/>
</dbReference>
<comment type="caution">
    <text evidence="7">The sequence shown here is derived from an EMBL/GenBank/DDBJ whole genome shotgun (WGS) entry which is preliminary data.</text>
</comment>
<dbReference type="Proteomes" id="UP000287296">
    <property type="component" value="Unassembled WGS sequence"/>
</dbReference>
<dbReference type="Pfam" id="PF02237">
    <property type="entry name" value="BPL_C"/>
    <property type="match status" value="1"/>
</dbReference>
<dbReference type="NCBIfam" id="TIGR00121">
    <property type="entry name" value="birA_ligase"/>
    <property type="match status" value="1"/>
</dbReference>
<feature type="binding site" evidence="5">
    <location>
        <begin position="126"/>
        <end position="128"/>
    </location>
    <ligand>
        <name>biotin</name>
        <dbReference type="ChEBI" id="CHEBI:57586"/>
    </ligand>
</feature>
<dbReference type="GO" id="GO:0016740">
    <property type="term" value="F:transferase activity"/>
    <property type="evidence" value="ECO:0007669"/>
    <property type="project" value="UniProtKB-ARBA"/>
</dbReference>
<dbReference type="GO" id="GO:0005524">
    <property type="term" value="F:ATP binding"/>
    <property type="evidence" value="ECO:0007669"/>
    <property type="project" value="UniProtKB-UniRule"/>
</dbReference>
<keyword evidence="1 5" id="KW-0436">Ligase</keyword>
<dbReference type="EC" id="6.3.4.15" evidence="5"/>
<comment type="caution">
    <text evidence="5">Lacks conserved residue(s) required for the propagation of feature annotation.</text>
</comment>
<keyword evidence="4 5" id="KW-0092">Biotin</keyword>
<dbReference type="PANTHER" id="PTHR12835:SF5">
    <property type="entry name" value="BIOTIN--PROTEIN LIGASE"/>
    <property type="match status" value="1"/>
</dbReference>
<dbReference type="GO" id="GO:0004077">
    <property type="term" value="F:biotin--[biotin carboxyl-carrier protein] ligase activity"/>
    <property type="evidence" value="ECO:0007669"/>
    <property type="project" value="UniProtKB-UniRule"/>
</dbReference>
<dbReference type="InterPro" id="IPR003142">
    <property type="entry name" value="BPL_C"/>
</dbReference>
<protein>
    <recommendedName>
        <fullName evidence="5">Bifunctional ligase/repressor BirA</fullName>
    </recommendedName>
    <alternativeName>
        <fullName evidence="5">Biotin--[acetyl-CoA-carboxylase] ligase</fullName>
        <ecNumber evidence="5">6.3.4.15</ecNumber>
    </alternativeName>
    <alternativeName>
        <fullName evidence="5">Biotin--protein ligase</fullName>
    </alternativeName>
    <alternativeName>
        <fullName evidence="5">Biotin-[acetyl-CoA carboxylase] synthetase</fullName>
    </alternativeName>
</protein>
<dbReference type="GO" id="GO:0005737">
    <property type="term" value="C:cytoplasm"/>
    <property type="evidence" value="ECO:0007669"/>
    <property type="project" value="TreeGrafter"/>
</dbReference>
<dbReference type="Pfam" id="PF08279">
    <property type="entry name" value="HTH_11"/>
    <property type="match status" value="1"/>
</dbReference>
<dbReference type="AlphaFoldDB" id="A0A429X4C8"/>
<dbReference type="GO" id="GO:0009249">
    <property type="term" value="P:protein lipoylation"/>
    <property type="evidence" value="ECO:0007669"/>
    <property type="project" value="UniProtKB-ARBA"/>
</dbReference>
<comment type="catalytic activity">
    <reaction evidence="5">
        <text>biotin + L-lysyl-[protein] + ATP = N(6)-biotinyl-L-lysyl-[protein] + AMP + diphosphate + H(+)</text>
        <dbReference type="Rhea" id="RHEA:11756"/>
        <dbReference type="Rhea" id="RHEA-COMP:9752"/>
        <dbReference type="Rhea" id="RHEA-COMP:10505"/>
        <dbReference type="ChEBI" id="CHEBI:15378"/>
        <dbReference type="ChEBI" id="CHEBI:29969"/>
        <dbReference type="ChEBI" id="CHEBI:30616"/>
        <dbReference type="ChEBI" id="CHEBI:33019"/>
        <dbReference type="ChEBI" id="CHEBI:57586"/>
        <dbReference type="ChEBI" id="CHEBI:83144"/>
        <dbReference type="ChEBI" id="CHEBI:456215"/>
        <dbReference type="EC" id="6.3.4.15"/>
    </reaction>
</comment>
<dbReference type="GO" id="GO:0003677">
    <property type="term" value="F:DNA binding"/>
    <property type="evidence" value="ECO:0007669"/>
    <property type="project" value="UniProtKB-UniRule"/>
</dbReference>
<dbReference type="GO" id="GO:0006355">
    <property type="term" value="P:regulation of DNA-templated transcription"/>
    <property type="evidence" value="ECO:0007669"/>
    <property type="project" value="UniProtKB-UniRule"/>
</dbReference>
<dbReference type="InterPro" id="IPR004143">
    <property type="entry name" value="BPL_LPL_catalytic"/>
</dbReference>
<comment type="function">
    <text evidence="5">Acts both as a biotin--[acetyl-CoA-carboxylase] ligase and a repressor.</text>
</comment>
<name>A0A429X4C8_SIMTE</name>
<dbReference type="InterPro" id="IPR036388">
    <property type="entry name" value="WH-like_DNA-bd_sf"/>
</dbReference>
<keyword evidence="5" id="KW-0678">Repressor</keyword>
<evidence type="ECO:0000313" key="7">
    <source>
        <dbReference type="EMBL" id="RST58245.1"/>
    </source>
</evidence>
<dbReference type="InterPro" id="IPR008988">
    <property type="entry name" value="Transcriptional_repressor_C"/>
</dbReference>
<keyword evidence="5" id="KW-0804">Transcription</keyword>
<feature type="binding site" evidence="5">
    <location>
        <position position="122"/>
    </location>
    <ligand>
        <name>biotin</name>
        <dbReference type="ChEBI" id="CHEBI:57586"/>
    </ligand>
</feature>
<evidence type="ECO:0000256" key="4">
    <source>
        <dbReference type="ARBA" id="ARBA00023267"/>
    </source>
</evidence>
<gene>
    <name evidence="5" type="primary">birA</name>
    <name evidence="7" type="ORF">D5F11_018405</name>
</gene>
<keyword evidence="2 5" id="KW-0547">Nucleotide-binding</keyword>
<dbReference type="CDD" id="cd16442">
    <property type="entry name" value="BPL"/>
    <property type="match status" value="1"/>
</dbReference>
<dbReference type="PROSITE" id="PS51733">
    <property type="entry name" value="BPL_LPL_CATALYTIC"/>
    <property type="match status" value="1"/>
</dbReference>
<dbReference type="EMBL" id="QYTW02000022">
    <property type="protein sequence ID" value="RST58245.1"/>
    <property type="molecule type" value="Genomic_DNA"/>
</dbReference>
<dbReference type="Pfam" id="PF03099">
    <property type="entry name" value="BPL_LplA_LipB"/>
    <property type="match status" value="1"/>
</dbReference>
<dbReference type="Gene3D" id="1.10.10.10">
    <property type="entry name" value="Winged helix-like DNA-binding domain superfamily/Winged helix DNA-binding domain"/>
    <property type="match status" value="1"/>
</dbReference>
<evidence type="ECO:0000256" key="1">
    <source>
        <dbReference type="ARBA" id="ARBA00022598"/>
    </source>
</evidence>
<evidence type="ECO:0000259" key="6">
    <source>
        <dbReference type="PROSITE" id="PS51733"/>
    </source>
</evidence>
<evidence type="ECO:0000313" key="8">
    <source>
        <dbReference type="Proteomes" id="UP000287296"/>
    </source>
</evidence>